<evidence type="ECO:0000313" key="4">
    <source>
        <dbReference type="EMBL" id="SLM33714.1"/>
    </source>
</evidence>
<dbReference type="SMART" id="SM00028">
    <property type="entry name" value="TPR"/>
    <property type="match status" value="3"/>
</dbReference>
<dbReference type="Pfam" id="PF14479">
    <property type="entry name" value="HeLo"/>
    <property type="match status" value="1"/>
</dbReference>
<dbReference type="SUPFAM" id="SSF48452">
    <property type="entry name" value="TPR-like"/>
    <property type="match status" value="1"/>
</dbReference>
<dbReference type="Pfam" id="PF13424">
    <property type="entry name" value="TPR_12"/>
    <property type="match status" value="1"/>
</dbReference>
<reference evidence="5" key="1">
    <citation type="submission" date="2017-03" db="EMBL/GenBank/DDBJ databases">
        <authorList>
            <person name="Sharma R."/>
            <person name="Thines M."/>
        </authorList>
    </citation>
    <scope>NUCLEOTIDE SEQUENCE [LARGE SCALE GENOMIC DNA]</scope>
</reference>
<dbReference type="InterPro" id="IPR011990">
    <property type="entry name" value="TPR-like_helical_dom_sf"/>
</dbReference>
<dbReference type="PANTHER" id="PTHR37542">
    <property type="entry name" value="HELO DOMAIN-CONTAINING PROTEIN-RELATED"/>
    <property type="match status" value="1"/>
</dbReference>
<feature type="domain" description="Prion-inhibition and propagation HeLo" evidence="2">
    <location>
        <begin position="137"/>
        <end position="328"/>
    </location>
</feature>
<dbReference type="InterPro" id="IPR011009">
    <property type="entry name" value="Kinase-like_dom_sf"/>
</dbReference>
<evidence type="ECO:0000259" key="3">
    <source>
        <dbReference type="Pfam" id="PF24476"/>
    </source>
</evidence>
<name>A0A1W5CS50_9LECA</name>
<dbReference type="Proteomes" id="UP000192927">
    <property type="component" value="Unassembled WGS sequence"/>
</dbReference>
<keyword evidence="1" id="KW-0802">TPR repeat</keyword>
<sequence length="711" mass="80385">MAEAEAMYRRALEGFEKAWGPEHTSTLNTVNNLGFLYKAQGKMAEAEAMYRRALEGKEKAWGPEHTSTLDTVNNLGSLYANQGKMAEAEAMFRRALEGYEKSWGPEHTSTLATVNNLGVLYANQGNMAEAEAMFRRAFTGCVRGYQLFAEAEGMPTTYHHLRVRLRIEQARLLNWGEKVGLVEELLAQPSRVIQLNRNLVLDILLEVQGLFRSCVKAHEKFDSLVPEQSNSIAVNWSASDTKLPVGTNKILTKILRVLEKTPQISRRLQWAMVEHHKFADLIQKLIGYNDSIESILDQNAFDQLRYMQSQTHMIMLQLTSKVDELKDLSLAIRLTTQSGSQANSSTPTISRSSTLGVDQQDQHTSFASLTDFKMQQAKIEHGGTSLTPVPINKDEVKVDDVSAYRSDATYQGKQVWVEWKAYDADVNPESTWNKTIEQRTRKLATLLCSKNKPKEFRAPQCLGYFHDRNDECSRYGFVYEKPRAALVTSKPVSLLDLFSSSKEPSLSKRVALAHALCESLMYLQSVNWLHKGFRCDSVIFFPAQDKTPSQLDYAAPILSGFDYARPDLPEEVTERISGDIEHEIYRHPDQVKRVSSRSKKSHDIYSLGIVLIEIAHWKHIYDIMDIDIKQKGARSKLRKIRYRLLSEEEGFLEGVGCKVGEVYREVVRKCISGGQALGTFESADETQANIGAEMQRVFSEDLLGQLGSMKL</sequence>
<feature type="repeat" description="TPR" evidence="1">
    <location>
        <begin position="27"/>
        <end position="60"/>
    </location>
</feature>
<dbReference type="EMBL" id="FWEW01000088">
    <property type="protein sequence ID" value="SLM33714.1"/>
    <property type="molecule type" value="Genomic_DNA"/>
</dbReference>
<dbReference type="InterPro" id="IPR038305">
    <property type="entry name" value="HeLo_sf"/>
</dbReference>
<dbReference type="AlphaFoldDB" id="A0A1W5CS50"/>
<dbReference type="InterPro" id="IPR056002">
    <property type="entry name" value="DUF7580"/>
</dbReference>
<proteinExistence type="predicted"/>
<dbReference type="Gene3D" id="1.10.510.10">
    <property type="entry name" value="Transferase(Phosphotransferase) domain 1"/>
    <property type="match status" value="1"/>
</dbReference>
<evidence type="ECO:0000256" key="1">
    <source>
        <dbReference type="PROSITE-ProRule" id="PRU00339"/>
    </source>
</evidence>
<dbReference type="SUPFAM" id="SSF56112">
    <property type="entry name" value="Protein kinase-like (PK-like)"/>
    <property type="match status" value="1"/>
</dbReference>
<dbReference type="Gene3D" id="1.20.120.1020">
    <property type="entry name" value="Prion-inhibition and propagation, HeLo domain"/>
    <property type="match status" value="1"/>
</dbReference>
<keyword evidence="5" id="KW-1185">Reference proteome</keyword>
<dbReference type="InterPro" id="IPR019734">
    <property type="entry name" value="TPR_rpt"/>
</dbReference>
<dbReference type="PROSITE" id="PS50005">
    <property type="entry name" value="TPR"/>
    <property type="match status" value="2"/>
</dbReference>
<feature type="domain" description="DUF7580" evidence="3">
    <location>
        <begin position="489"/>
        <end position="672"/>
    </location>
</feature>
<protein>
    <submittedName>
        <fullName evidence="4">Tetratricopeptide-like helical domain</fullName>
    </submittedName>
</protein>
<dbReference type="InterPro" id="IPR029498">
    <property type="entry name" value="HeLo_dom"/>
</dbReference>
<evidence type="ECO:0000259" key="2">
    <source>
        <dbReference type="Pfam" id="PF14479"/>
    </source>
</evidence>
<dbReference type="Pfam" id="PF24476">
    <property type="entry name" value="DUF7580"/>
    <property type="match status" value="1"/>
</dbReference>
<dbReference type="PANTHER" id="PTHR37542:SF1">
    <property type="entry name" value="PRION-INHIBITION AND PROPAGATION HELO DOMAIN-CONTAINING PROTEIN"/>
    <property type="match status" value="1"/>
</dbReference>
<dbReference type="Gene3D" id="1.25.40.10">
    <property type="entry name" value="Tetratricopeptide repeat domain"/>
    <property type="match status" value="1"/>
</dbReference>
<feature type="repeat" description="TPR" evidence="1">
    <location>
        <begin position="69"/>
        <end position="102"/>
    </location>
</feature>
<evidence type="ECO:0000313" key="5">
    <source>
        <dbReference type="Proteomes" id="UP000192927"/>
    </source>
</evidence>
<organism evidence="4 5">
    <name type="scientific">Lasallia pustulata</name>
    <dbReference type="NCBI Taxonomy" id="136370"/>
    <lineage>
        <taxon>Eukaryota</taxon>
        <taxon>Fungi</taxon>
        <taxon>Dikarya</taxon>
        <taxon>Ascomycota</taxon>
        <taxon>Pezizomycotina</taxon>
        <taxon>Lecanoromycetes</taxon>
        <taxon>OSLEUM clade</taxon>
        <taxon>Umbilicariomycetidae</taxon>
        <taxon>Umbilicariales</taxon>
        <taxon>Umbilicariaceae</taxon>
        <taxon>Lasallia</taxon>
    </lineage>
</organism>
<accession>A0A1W5CS50</accession>
<dbReference type="Pfam" id="PF13374">
    <property type="entry name" value="TPR_10"/>
    <property type="match status" value="1"/>
</dbReference>